<evidence type="ECO:0000256" key="4">
    <source>
        <dbReference type="PROSITE-ProRule" id="PRU00175"/>
    </source>
</evidence>
<dbReference type="InterPro" id="IPR001841">
    <property type="entry name" value="Znf_RING"/>
</dbReference>
<evidence type="ECO:0000256" key="1">
    <source>
        <dbReference type="ARBA" id="ARBA00022723"/>
    </source>
</evidence>
<keyword evidence="3" id="KW-0862">Zinc</keyword>
<dbReference type="AlphaFoldDB" id="A0A1G4GXK5"/>
<feature type="domain" description="RING-type" evidence="7">
    <location>
        <begin position="157"/>
        <end position="195"/>
    </location>
</feature>
<dbReference type="SMART" id="SM00184">
    <property type="entry name" value="RING"/>
    <property type="match status" value="1"/>
</dbReference>
<dbReference type="SUPFAM" id="SSF57850">
    <property type="entry name" value="RING/U-box"/>
    <property type="match status" value="1"/>
</dbReference>
<feature type="transmembrane region" description="Helical" evidence="6">
    <location>
        <begin position="596"/>
        <end position="622"/>
    </location>
</feature>
<name>A0A1G4GXK5_PLAVI</name>
<evidence type="ECO:0000256" key="5">
    <source>
        <dbReference type="SAM" id="MobiDB-lite"/>
    </source>
</evidence>
<organism evidence="8 9">
    <name type="scientific">Plasmodium vivax</name>
    <name type="common">malaria parasite P. vivax</name>
    <dbReference type="NCBI Taxonomy" id="5855"/>
    <lineage>
        <taxon>Eukaryota</taxon>
        <taxon>Sar</taxon>
        <taxon>Alveolata</taxon>
        <taxon>Apicomplexa</taxon>
        <taxon>Aconoidasida</taxon>
        <taxon>Haemosporida</taxon>
        <taxon>Plasmodiidae</taxon>
        <taxon>Plasmodium</taxon>
        <taxon>Plasmodium (Plasmodium)</taxon>
    </lineage>
</organism>
<dbReference type="Proteomes" id="UP000196402">
    <property type="component" value="Chromosome 9"/>
</dbReference>
<dbReference type="CDD" id="cd16514">
    <property type="entry name" value="RING-HC_LONFs_rpt2"/>
    <property type="match status" value="1"/>
</dbReference>
<feature type="region of interest" description="Disordered" evidence="5">
    <location>
        <begin position="1"/>
        <end position="77"/>
    </location>
</feature>
<evidence type="ECO:0000313" key="8">
    <source>
        <dbReference type="EMBL" id="SCO67332.1"/>
    </source>
</evidence>
<dbReference type="InterPro" id="IPR017907">
    <property type="entry name" value="Znf_RING_CS"/>
</dbReference>
<reference evidence="8 9" key="1">
    <citation type="submission" date="2016-07" db="EMBL/GenBank/DDBJ databases">
        <authorList>
            <consortium name="Pathogen Informatics"/>
        </authorList>
    </citation>
    <scope>NUCLEOTIDE SEQUENCE [LARGE SCALE GENOMIC DNA]</scope>
</reference>
<dbReference type="PANTHER" id="PTHR23327:SF51">
    <property type="entry name" value="TRANSCRIPTIONAL REGULATOR OF YEAST FORM ADHERENCE 3"/>
    <property type="match status" value="1"/>
</dbReference>
<dbReference type="PROSITE" id="PS00518">
    <property type="entry name" value="ZF_RING_1"/>
    <property type="match status" value="1"/>
</dbReference>
<dbReference type="VEuPathDB" id="PlasmoDB:PVPAM_090028100"/>
<feature type="compositionally biased region" description="Basic and acidic residues" evidence="5">
    <location>
        <begin position="59"/>
        <end position="77"/>
    </location>
</feature>
<dbReference type="eggNOG" id="KOG4159">
    <property type="taxonomic scope" value="Eukaryota"/>
</dbReference>
<dbReference type="Gene3D" id="3.30.40.10">
    <property type="entry name" value="Zinc/RING finger domain, C3HC4 (zinc finger)"/>
    <property type="match status" value="1"/>
</dbReference>
<keyword evidence="6" id="KW-0812">Transmembrane</keyword>
<evidence type="ECO:0000259" key="7">
    <source>
        <dbReference type="PROSITE" id="PS50089"/>
    </source>
</evidence>
<evidence type="ECO:0000313" key="9">
    <source>
        <dbReference type="Proteomes" id="UP000196402"/>
    </source>
</evidence>
<keyword evidence="1" id="KW-0479">Metal-binding</keyword>
<keyword evidence="6" id="KW-0472">Membrane</keyword>
<evidence type="ECO:0000256" key="2">
    <source>
        <dbReference type="ARBA" id="ARBA00022771"/>
    </source>
</evidence>
<dbReference type="GO" id="GO:0008270">
    <property type="term" value="F:zinc ion binding"/>
    <property type="evidence" value="ECO:0007669"/>
    <property type="project" value="UniProtKB-KW"/>
</dbReference>
<dbReference type="VEuPathDB" id="PlasmoDB:PVX_091780"/>
<dbReference type="Pfam" id="PF13923">
    <property type="entry name" value="zf-C3HC4_2"/>
    <property type="match status" value="1"/>
</dbReference>
<evidence type="ECO:0000256" key="6">
    <source>
        <dbReference type="SAM" id="Phobius"/>
    </source>
</evidence>
<dbReference type="EMBL" id="LT615247">
    <property type="protein sequence ID" value="SCO67332.1"/>
    <property type="molecule type" value="Genomic_DNA"/>
</dbReference>
<gene>
    <name evidence="8" type="ORF">PVT01_090027200</name>
</gene>
<keyword evidence="6" id="KW-1133">Transmembrane helix</keyword>
<proteinExistence type="predicted"/>
<feature type="region of interest" description="Disordered" evidence="5">
    <location>
        <begin position="122"/>
        <end position="150"/>
    </location>
</feature>
<feature type="compositionally biased region" description="Basic and acidic residues" evidence="5">
    <location>
        <begin position="136"/>
        <end position="150"/>
    </location>
</feature>
<dbReference type="PANTHER" id="PTHR23327">
    <property type="entry name" value="RING FINGER PROTEIN 127"/>
    <property type="match status" value="1"/>
</dbReference>
<dbReference type="PROSITE" id="PS50089">
    <property type="entry name" value="ZF_RING_2"/>
    <property type="match status" value="1"/>
</dbReference>
<dbReference type="VEuPathDB" id="PlasmoDB:PVW1_090028500"/>
<accession>A0A1G4GXK5</accession>
<protein>
    <submittedName>
        <fullName evidence="8">RING zinc finger protein, putative</fullName>
    </submittedName>
</protein>
<keyword evidence="2 4" id="KW-0863">Zinc-finger</keyword>
<evidence type="ECO:0000256" key="3">
    <source>
        <dbReference type="ARBA" id="ARBA00022833"/>
    </source>
</evidence>
<sequence length="623" mass="69215">MGDGEESSGVRGDGQLAHDPADGGTSETSNTYEDAVENGDVPNEANAQGSANGGLEGPSHQRGDAAHPPLRHPDEAAHLPLRHPDEAAHLPLRQPDEAAHLPLRQPGDAAHLPRTTLRNRFCKSAPSAAPPGAPQGKEEDPPKDESEKEQIPSELECAICMKLLIIPVTIPCGHNFCRDCLEKAKEYKNACPLCRSNMGDKKNINILLADLIKEKYPLTYAKRVEEMEMIKREKEKKILKERFDAIKNSSVIPLFKVPLVFGPYFPGEVFDLNIYNEKFIDLIELISSERTFAITSSKDKSNHGDEKMYGIHVKILEQNKTNQVFCIKCVANFRVILYNIIHFHQYENYIASHSPLFDESISLNFFEYNLLRAGSGVGGGSGVSGVSGVSGGKGANGAGASPPEEGTCTCKCNCATPAAPTHGTTAECANQSTTDVGKKKVEDLKKLLNTIEVEDDINAISSYYDRYRSIISGSTDTNDYHVYNAVNYYSCVIFSRICLLCIRYQLNRFGNAGIRLFNSKFRNVKLTSSEPSNEELENFSYCLSSAIISRSILKWRWFKTTNTTERLESITQYFLKKKNKSILALDNSRSPIIHRLFMLDSISSSLLILVFISVIIFVKYFLY</sequence>
<dbReference type="InterPro" id="IPR013083">
    <property type="entry name" value="Znf_RING/FYVE/PHD"/>
</dbReference>
<dbReference type="VEuPathDB" id="PlasmoDB:PVP01_0923900"/>